<dbReference type="SUPFAM" id="SSF63712">
    <property type="entry name" value="Nicotinic receptor ligand binding domain-like"/>
    <property type="match status" value="1"/>
</dbReference>
<evidence type="ECO:0000313" key="4">
    <source>
        <dbReference type="Proteomes" id="UP001162164"/>
    </source>
</evidence>
<evidence type="ECO:0000313" key="3">
    <source>
        <dbReference type="EMBL" id="KAJ8979083.1"/>
    </source>
</evidence>
<dbReference type="InterPro" id="IPR006202">
    <property type="entry name" value="Neur_chan_lig-bd"/>
</dbReference>
<keyword evidence="4" id="KW-1185">Reference proteome</keyword>
<dbReference type="EMBL" id="JAPWTJ010000374">
    <property type="protein sequence ID" value="KAJ8979083.1"/>
    <property type="molecule type" value="Genomic_DNA"/>
</dbReference>
<dbReference type="Gene3D" id="2.70.170.10">
    <property type="entry name" value="Neurotransmitter-gated ion-channel ligand-binding domain"/>
    <property type="match status" value="1"/>
</dbReference>
<keyword evidence="1" id="KW-0812">Transmembrane</keyword>
<comment type="caution">
    <text evidence="3">The sequence shown here is derived from an EMBL/GenBank/DDBJ whole genome shotgun (WGS) entry which is preliminary data.</text>
</comment>
<dbReference type="PRINTS" id="PR00252">
    <property type="entry name" value="NRIONCHANNEL"/>
</dbReference>
<keyword evidence="1" id="KW-0472">Membrane</keyword>
<keyword evidence="1" id="KW-1133">Transmembrane helix</keyword>
<name>A0ABQ9JLI8_9CUCU</name>
<feature type="transmembrane region" description="Helical" evidence="1">
    <location>
        <begin position="243"/>
        <end position="263"/>
    </location>
</feature>
<organism evidence="3 4">
    <name type="scientific">Molorchus minor</name>
    <dbReference type="NCBI Taxonomy" id="1323400"/>
    <lineage>
        <taxon>Eukaryota</taxon>
        <taxon>Metazoa</taxon>
        <taxon>Ecdysozoa</taxon>
        <taxon>Arthropoda</taxon>
        <taxon>Hexapoda</taxon>
        <taxon>Insecta</taxon>
        <taxon>Pterygota</taxon>
        <taxon>Neoptera</taxon>
        <taxon>Endopterygota</taxon>
        <taxon>Coleoptera</taxon>
        <taxon>Polyphaga</taxon>
        <taxon>Cucujiformia</taxon>
        <taxon>Chrysomeloidea</taxon>
        <taxon>Cerambycidae</taxon>
        <taxon>Lamiinae</taxon>
        <taxon>Monochamini</taxon>
        <taxon>Molorchus</taxon>
    </lineage>
</organism>
<dbReference type="InterPro" id="IPR036734">
    <property type="entry name" value="Neur_chan_lig-bd_sf"/>
</dbReference>
<dbReference type="Pfam" id="PF02931">
    <property type="entry name" value="Neur_chan_LBD"/>
    <property type="match status" value="1"/>
</dbReference>
<sequence length="369" mass="41855">MELYVTLLHLPCSSADSDSDCSKQSSSKSQIARLKKDLMCDYDSTIRPVINEANGTTVSFRMLLKYFTYDVASSTLALDMWMPTFWKDQHLQWKPKDYENITRINFNSYSLWTPDLSVYNRAEQGGDPSAFSYTYCAVTSTGNVLCVPSVHIDALCVPDLSRYPYDVQSCSLRMGSWVYKGEELDIQIYGSVVNTDELEPNGEWEILNTTAKRHPGNHACCPNTTYPSIEILFQIGRLSGAHAASVVIPTIVGMILTFTLLFISPLNQERMVLCYVNLIVQFMHVQYMSWQVPLKGDQIPLLRKYKYNRSGRRGTSASERESENERGIAEGEIQYKFSLDVTIKFQYVDSCHMAKFTKTGLGDNNARVL</sequence>
<evidence type="ECO:0000259" key="2">
    <source>
        <dbReference type="Pfam" id="PF02931"/>
    </source>
</evidence>
<reference evidence="3" key="1">
    <citation type="journal article" date="2023" name="Insect Mol. Biol.">
        <title>Genome sequencing provides insights into the evolution of gene families encoding plant cell wall-degrading enzymes in longhorned beetles.</title>
        <authorList>
            <person name="Shin N.R."/>
            <person name="Okamura Y."/>
            <person name="Kirsch R."/>
            <person name="Pauchet Y."/>
        </authorList>
    </citation>
    <scope>NUCLEOTIDE SEQUENCE</scope>
    <source>
        <strain evidence="3">MMC_N1</strain>
    </source>
</reference>
<protein>
    <recommendedName>
        <fullName evidence="2">Neurotransmitter-gated ion-channel ligand-binding domain-containing protein</fullName>
    </recommendedName>
</protein>
<accession>A0ABQ9JLI8</accession>
<dbReference type="Proteomes" id="UP001162164">
    <property type="component" value="Unassembled WGS sequence"/>
</dbReference>
<dbReference type="InterPro" id="IPR006201">
    <property type="entry name" value="Neur_channel"/>
</dbReference>
<evidence type="ECO:0000256" key="1">
    <source>
        <dbReference type="SAM" id="Phobius"/>
    </source>
</evidence>
<gene>
    <name evidence="3" type="ORF">NQ317_015072</name>
</gene>
<dbReference type="PANTHER" id="PTHR18945">
    <property type="entry name" value="NEUROTRANSMITTER GATED ION CHANNEL"/>
    <property type="match status" value="1"/>
</dbReference>
<dbReference type="CDD" id="cd18989">
    <property type="entry name" value="LGIC_ECD_cation"/>
    <property type="match status" value="1"/>
</dbReference>
<proteinExistence type="predicted"/>
<feature type="domain" description="Neurotransmitter-gated ion-channel ligand-binding" evidence="2">
    <location>
        <begin position="33"/>
        <end position="237"/>
    </location>
</feature>